<feature type="domain" description="G-protein coupled receptors family 2 profile 2" evidence="18">
    <location>
        <begin position="271"/>
        <end position="561"/>
    </location>
</feature>
<organism evidence="19 20">
    <name type="scientific">Leptotrombidium deliense</name>
    <dbReference type="NCBI Taxonomy" id="299467"/>
    <lineage>
        <taxon>Eukaryota</taxon>
        <taxon>Metazoa</taxon>
        <taxon>Ecdysozoa</taxon>
        <taxon>Arthropoda</taxon>
        <taxon>Chelicerata</taxon>
        <taxon>Arachnida</taxon>
        <taxon>Acari</taxon>
        <taxon>Acariformes</taxon>
        <taxon>Trombidiformes</taxon>
        <taxon>Prostigmata</taxon>
        <taxon>Anystina</taxon>
        <taxon>Parasitengona</taxon>
        <taxon>Trombiculoidea</taxon>
        <taxon>Trombiculidae</taxon>
        <taxon>Leptotrombidium</taxon>
    </lineage>
</organism>
<dbReference type="CDD" id="cd07456">
    <property type="entry name" value="CRD_FZ5_like"/>
    <property type="match status" value="1"/>
</dbReference>
<evidence type="ECO:0000256" key="5">
    <source>
        <dbReference type="ARBA" id="ARBA00022687"/>
    </source>
</evidence>
<feature type="transmembrane region" description="Helical" evidence="15">
    <location>
        <begin position="483"/>
        <end position="510"/>
    </location>
</feature>
<evidence type="ECO:0000256" key="7">
    <source>
        <dbReference type="ARBA" id="ARBA00022729"/>
    </source>
</evidence>
<dbReference type="InterPro" id="IPR000539">
    <property type="entry name" value="Frizzled/Smoothened_7TM"/>
</dbReference>
<feature type="transmembrane region" description="Helical" evidence="15">
    <location>
        <begin position="398"/>
        <end position="419"/>
    </location>
</feature>
<feature type="transmembrane region" description="Helical" evidence="15">
    <location>
        <begin position="307"/>
        <end position="327"/>
    </location>
</feature>
<dbReference type="Pfam" id="PF01392">
    <property type="entry name" value="Fz"/>
    <property type="match status" value="1"/>
</dbReference>
<dbReference type="PROSITE" id="PS50261">
    <property type="entry name" value="G_PROTEIN_RECEP_F2_4"/>
    <property type="match status" value="1"/>
</dbReference>
<dbReference type="GO" id="GO:0005886">
    <property type="term" value="C:plasma membrane"/>
    <property type="evidence" value="ECO:0007669"/>
    <property type="project" value="UniProtKB-SubCell"/>
</dbReference>
<dbReference type="SMART" id="SM01330">
    <property type="entry name" value="Frizzled"/>
    <property type="match status" value="1"/>
</dbReference>
<name>A0A443SPA9_9ACAR</name>
<feature type="disulfide bond" evidence="14">
    <location>
        <begin position="39"/>
        <end position="85"/>
    </location>
</feature>
<evidence type="ECO:0000256" key="6">
    <source>
        <dbReference type="ARBA" id="ARBA00022692"/>
    </source>
</evidence>
<reference evidence="19 20" key="1">
    <citation type="journal article" date="2018" name="Gigascience">
        <title>Genomes of trombidid mites reveal novel predicted allergens and laterally-transferred genes associated with secondary metabolism.</title>
        <authorList>
            <person name="Dong X."/>
            <person name="Chaisiri K."/>
            <person name="Xia D."/>
            <person name="Armstrong S.D."/>
            <person name="Fang Y."/>
            <person name="Donnelly M.J."/>
            <person name="Kadowaki T."/>
            <person name="McGarry J.W."/>
            <person name="Darby A.C."/>
            <person name="Makepeace B.L."/>
        </authorList>
    </citation>
    <scope>NUCLEOTIDE SEQUENCE [LARGE SCALE GENOMIC DNA]</scope>
    <source>
        <strain evidence="19">UoL-UT</strain>
    </source>
</reference>
<comment type="caution">
    <text evidence="19">The sequence shown here is derived from an EMBL/GenBank/DDBJ whole genome shotgun (WGS) entry which is preliminary data.</text>
</comment>
<evidence type="ECO:0000256" key="11">
    <source>
        <dbReference type="ARBA" id="ARBA00023157"/>
    </source>
</evidence>
<evidence type="ECO:0000313" key="19">
    <source>
        <dbReference type="EMBL" id="RWS29368.1"/>
    </source>
</evidence>
<feature type="disulfide bond" evidence="14">
    <location>
        <begin position="107"/>
        <end position="131"/>
    </location>
</feature>
<evidence type="ECO:0000313" key="20">
    <source>
        <dbReference type="Proteomes" id="UP000288716"/>
    </source>
</evidence>
<evidence type="ECO:0000259" key="18">
    <source>
        <dbReference type="PROSITE" id="PS50261"/>
    </source>
</evidence>
<feature type="disulfide bond" evidence="14">
    <location>
        <begin position="31"/>
        <end position="92"/>
    </location>
</feature>
<dbReference type="Gene3D" id="1.20.1070.10">
    <property type="entry name" value="Rhodopsin 7-helix transmembrane proteins"/>
    <property type="match status" value="1"/>
</dbReference>
<keyword evidence="7 16" id="KW-0732">Signal</keyword>
<feature type="transmembrane region" description="Helical" evidence="15">
    <location>
        <begin position="271"/>
        <end position="295"/>
    </location>
</feature>
<keyword evidence="6 15" id="KW-0812">Transmembrane</keyword>
<feature type="transmembrane region" description="Helical" evidence="15">
    <location>
        <begin position="439"/>
        <end position="463"/>
    </location>
</feature>
<dbReference type="SUPFAM" id="SSF63501">
    <property type="entry name" value="Frizzled cysteine-rich domain"/>
    <property type="match status" value="1"/>
</dbReference>
<keyword evidence="10 15" id="KW-0472">Membrane</keyword>
<dbReference type="OrthoDB" id="10053709at2759"/>
<dbReference type="InterPro" id="IPR036790">
    <property type="entry name" value="Frizzled_dom_sf"/>
</dbReference>
<evidence type="ECO:0000256" key="15">
    <source>
        <dbReference type="SAM" id="Phobius"/>
    </source>
</evidence>
<keyword evidence="12" id="KW-0675">Receptor</keyword>
<dbReference type="PROSITE" id="PS50038">
    <property type="entry name" value="FZ"/>
    <property type="match status" value="1"/>
</dbReference>
<dbReference type="PANTHER" id="PTHR11309:SF126">
    <property type="entry name" value="FRIZZLED-2"/>
    <property type="match status" value="1"/>
</dbReference>
<evidence type="ECO:0000256" key="8">
    <source>
        <dbReference type="ARBA" id="ARBA00022989"/>
    </source>
</evidence>
<evidence type="ECO:0000256" key="16">
    <source>
        <dbReference type="SAM" id="SignalP"/>
    </source>
</evidence>
<dbReference type="InterPro" id="IPR015526">
    <property type="entry name" value="Frizzled/SFRP"/>
</dbReference>
<accession>A0A443SPA9</accession>
<sequence length="633" mass="71290">MSAQSLLACVLFALSAKLCFGYANGNEKERCEEITIPMCRGIGYNYTSMPNQFHHDTQEEAGLEVHQFWPLVEIQCSDDLRFFLCSMYTPICIDDYHGRLPACRSVCDRAKSGCAPIMRQYGFAWPERMNCEDLPPYGDQDHLCMDSKEGAAPAQTVDNFASVPSSISPTVTKATAVKEQKERTDRTRYKANRNYKGNRQDHRLGANKPPTAVLNADLGSSDCRCECKKPMITFTDAMDRKYYNRVETGSVINCLKPCNSVFFPEKQQSLAALWVTVFAIACAVTTSLTVLTFITDPERFRYPERSIIYLSACYLMVSIGFIVRSWIGHKPIACEDSMIRYQATGPGAAACVTVFLLIYFFGMASSVWWVILTLTWFLAAGLKWGNEAIAGYSQYFHLVAWFVPTVKSIIILAMGAIDGDSFTGICYVGNQDLNNLKNFVLIPLCVYLGLGFVFLLAGFISLFRIRSVIRQQARAKADKLEKLMIRIVISSILYIVPGSIVIACYFYEFYNREKWEKTYNCRCVVPPLEPYYFVFLLKYIACLIVGITSSFWIWSGKTIESWSRFYGRLCCGTSSSSSRSGASQLIIGSQYIGNNQRTYKQMSNQQQAYSSASHIAHLPHSAPHSKQLPLSHV</sequence>
<dbReference type="GO" id="GO:0035567">
    <property type="term" value="P:non-canonical Wnt signaling pathway"/>
    <property type="evidence" value="ECO:0007669"/>
    <property type="project" value="TreeGrafter"/>
</dbReference>
<dbReference type="GO" id="GO:0060070">
    <property type="term" value="P:canonical Wnt signaling pathway"/>
    <property type="evidence" value="ECO:0007669"/>
    <property type="project" value="TreeGrafter"/>
</dbReference>
<evidence type="ECO:0000256" key="9">
    <source>
        <dbReference type="ARBA" id="ARBA00023040"/>
    </source>
</evidence>
<dbReference type="FunFam" id="1.10.2000.10:FF:000004">
    <property type="entry name" value="Frizzled class receptor 8a"/>
    <property type="match status" value="1"/>
</dbReference>
<keyword evidence="13" id="KW-0807">Transducer</keyword>
<evidence type="ECO:0000256" key="13">
    <source>
        <dbReference type="ARBA" id="ARBA00023224"/>
    </source>
</evidence>
<keyword evidence="20" id="KW-1185">Reference proteome</keyword>
<dbReference type="SMART" id="SM00063">
    <property type="entry name" value="FRI"/>
    <property type="match status" value="1"/>
</dbReference>
<feature type="signal peptide" evidence="16">
    <location>
        <begin position="1"/>
        <end position="21"/>
    </location>
</feature>
<dbReference type="Gene3D" id="1.10.2000.10">
    <property type="entry name" value="Frizzled cysteine-rich domain"/>
    <property type="match status" value="1"/>
</dbReference>
<keyword evidence="8 15" id="KW-1133">Transmembrane helix</keyword>
<feature type="transmembrane region" description="Helical" evidence="15">
    <location>
        <begin position="530"/>
        <end position="554"/>
    </location>
</feature>
<comment type="subcellular location">
    <subcellularLocation>
        <location evidence="1">Cell membrane</location>
        <topology evidence="1">Multi-pass membrane protein</topology>
    </subcellularLocation>
</comment>
<comment type="similarity">
    <text evidence="2">Belongs to the G-protein coupled receptor Fz/Smo family.</text>
</comment>
<protein>
    <submittedName>
        <fullName evidence="19">Frizzled-8-like protein</fullName>
    </submittedName>
</protein>
<dbReference type="VEuPathDB" id="VectorBase:LDEU002672"/>
<dbReference type="GO" id="GO:0017147">
    <property type="term" value="F:Wnt-protein binding"/>
    <property type="evidence" value="ECO:0007669"/>
    <property type="project" value="TreeGrafter"/>
</dbReference>
<keyword evidence="4" id="KW-1003">Cell membrane</keyword>
<dbReference type="AlphaFoldDB" id="A0A443SPA9"/>
<feature type="chain" id="PRO_5019117350" evidence="16">
    <location>
        <begin position="22"/>
        <end position="633"/>
    </location>
</feature>
<dbReference type="Pfam" id="PF01534">
    <property type="entry name" value="Frizzled"/>
    <property type="match status" value="1"/>
</dbReference>
<dbReference type="STRING" id="299467.A0A443SPA9"/>
<dbReference type="CDD" id="cd15035">
    <property type="entry name" value="7tmF_FZD5_FZD8-like"/>
    <property type="match status" value="1"/>
</dbReference>
<keyword evidence="5" id="KW-0879">Wnt signaling pathway</keyword>
<dbReference type="InterPro" id="IPR020067">
    <property type="entry name" value="Frizzled_dom"/>
</dbReference>
<dbReference type="EMBL" id="NCKV01000948">
    <property type="protein sequence ID" value="RWS29368.1"/>
    <property type="molecule type" value="Genomic_DNA"/>
</dbReference>
<evidence type="ECO:0000256" key="10">
    <source>
        <dbReference type="ARBA" id="ARBA00023136"/>
    </source>
</evidence>
<keyword evidence="9" id="KW-0297">G-protein coupled receptor</keyword>
<keyword evidence="3" id="KW-0217">Developmental protein</keyword>
<dbReference type="GO" id="GO:0004930">
    <property type="term" value="F:G protein-coupled receptor activity"/>
    <property type="evidence" value="ECO:0007669"/>
    <property type="project" value="UniProtKB-KW"/>
</dbReference>
<feature type="transmembrane region" description="Helical" evidence="15">
    <location>
        <begin position="347"/>
        <end position="378"/>
    </location>
</feature>
<evidence type="ECO:0000259" key="17">
    <source>
        <dbReference type="PROSITE" id="PS50038"/>
    </source>
</evidence>
<proteinExistence type="inferred from homology"/>
<feature type="disulfide bond" evidence="14">
    <location>
        <begin position="76"/>
        <end position="114"/>
    </location>
</feature>
<dbReference type="InterPro" id="IPR017981">
    <property type="entry name" value="GPCR_2-like_7TM"/>
</dbReference>
<feature type="domain" description="FZ" evidence="17">
    <location>
        <begin position="26"/>
        <end position="147"/>
    </location>
</feature>
<dbReference type="Proteomes" id="UP000288716">
    <property type="component" value="Unassembled WGS sequence"/>
</dbReference>
<evidence type="ECO:0000256" key="4">
    <source>
        <dbReference type="ARBA" id="ARBA00022475"/>
    </source>
</evidence>
<evidence type="ECO:0000256" key="12">
    <source>
        <dbReference type="ARBA" id="ARBA00023170"/>
    </source>
</evidence>
<evidence type="ECO:0000256" key="3">
    <source>
        <dbReference type="ARBA" id="ARBA00022473"/>
    </source>
</evidence>
<keyword evidence="11 14" id="KW-1015">Disulfide bond</keyword>
<evidence type="ECO:0000256" key="2">
    <source>
        <dbReference type="ARBA" id="ARBA00008077"/>
    </source>
</evidence>
<dbReference type="GO" id="GO:0042813">
    <property type="term" value="F:Wnt receptor activity"/>
    <property type="evidence" value="ECO:0007669"/>
    <property type="project" value="TreeGrafter"/>
</dbReference>
<evidence type="ECO:0000256" key="14">
    <source>
        <dbReference type="PROSITE-ProRule" id="PRU00090"/>
    </source>
</evidence>
<gene>
    <name evidence="19" type="ORF">B4U80_06637</name>
</gene>
<dbReference type="PANTHER" id="PTHR11309">
    <property type="entry name" value="FRIZZLED"/>
    <property type="match status" value="1"/>
</dbReference>
<feature type="disulfide bond" evidence="14">
    <location>
        <begin position="103"/>
        <end position="144"/>
    </location>
</feature>
<dbReference type="PRINTS" id="PR00489">
    <property type="entry name" value="FRIZZLED"/>
</dbReference>
<evidence type="ECO:0000256" key="1">
    <source>
        <dbReference type="ARBA" id="ARBA00004651"/>
    </source>
</evidence>